<evidence type="ECO:0000256" key="4">
    <source>
        <dbReference type="ARBA" id="ARBA00022471"/>
    </source>
</evidence>
<dbReference type="Gene3D" id="3.50.70.10">
    <property type="match status" value="1"/>
</dbReference>
<dbReference type="Pfam" id="PF06838">
    <property type="entry name" value="Met_gamma_lyase"/>
    <property type="match status" value="2"/>
</dbReference>
<evidence type="ECO:0000256" key="2">
    <source>
        <dbReference type="ARBA" id="ARBA00005581"/>
    </source>
</evidence>
<keyword evidence="6" id="KW-0732">Signal</keyword>
<accession>A0ABR0VTB0</accession>
<evidence type="ECO:0000256" key="7">
    <source>
        <dbReference type="RuleBase" id="RU361158"/>
    </source>
</evidence>
<dbReference type="InterPro" id="IPR016088">
    <property type="entry name" value="Chalcone_isomerase_3-sand"/>
</dbReference>
<dbReference type="InterPro" id="IPR009651">
    <property type="entry name" value="Met_g_lyase_put"/>
</dbReference>
<dbReference type="SUPFAM" id="SSF53383">
    <property type="entry name" value="PLP-dependent transferases"/>
    <property type="match status" value="1"/>
</dbReference>
<dbReference type="InterPro" id="IPR016087">
    <property type="entry name" value="Chalcone_isomerase"/>
</dbReference>
<dbReference type="InterPro" id="IPR015421">
    <property type="entry name" value="PyrdxlP-dep_Trfase_major"/>
</dbReference>
<protein>
    <recommendedName>
        <fullName evidence="7">Chalcone-flavonone isomerase family protein</fullName>
    </recommendedName>
</protein>
<dbReference type="Proteomes" id="UP001318860">
    <property type="component" value="Unassembled WGS sequence"/>
</dbReference>
<dbReference type="Gene3D" id="3.90.1150.60">
    <property type="entry name" value="Methioning gamme-lyase, C-terminal domain"/>
    <property type="match status" value="1"/>
</dbReference>
<evidence type="ECO:0000313" key="9">
    <source>
        <dbReference type="EMBL" id="KAK6138497.1"/>
    </source>
</evidence>
<dbReference type="InterPro" id="IPR016089">
    <property type="entry name" value="Chalcone_isomerase_bundle_sf"/>
</dbReference>
<feature type="domain" description="Chalcone isomerase" evidence="8">
    <location>
        <begin position="12"/>
        <end position="63"/>
    </location>
</feature>
<keyword evidence="5" id="KW-0964">Secreted</keyword>
<dbReference type="InterPro" id="IPR010264">
    <property type="entry name" value="Self-incomp_S1"/>
</dbReference>
<comment type="similarity">
    <text evidence="2">Belongs to the plant self-incompatibility (S1) protein family.</text>
</comment>
<keyword evidence="4" id="KW-0713">Self-incompatibility</keyword>
<dbReference type="Pfam" id="PF05938">
    <property type="entry name" value="Self-incomp_S1"/>
    <property type="match status" value="1"/>
</dbReference>
<dbReference type="SUPFAM" id="SSF54626">
    <property type="entry name" value="Chalcone isomerase"/>
    <property type="match status" value="1"/>
</dbReference>
<dbReference type="Pfam" id="PF02431">
    <property type="entry name" value="Chalcone"/>
    <property type="match status" value="1"/>
</dbReference>
<dbReference type="InterPro" id="IPR015424">
    <property type="entry name" value="PyrdxlP-dep_Trfase"/>
</dbReference>
<comment type="caution">
    <text evidence="9">The sequence shown here is derived from an EMBL/GenBank/DDBJ whole genome shotgun (WGS) entry which is preliminary data.</text>
</comment>
<gene>
    <name evidence="9" type="ORF">DH2020_027758</name>
</gene>
<evidence type="ECO:0000256" key="5">
    <source>
        <dbReference type="ARBA" id="ARBA00022525"/>
    </source>
</evidence>
<sequence length="441" mass="47583">MSCHCRCLHGGGISFSKDDSIPEQGNAVIVNKQLSEAVLESIIGKHGVSPLAKQSLALRLTELLKQYESIGVAPVGSIGFKGNSIYNARLIICRLLVVAGAPYDTLEEVIAISDSDNVGSLRDFGIDYREVPLADDGGLDWDALRVAWKPQKKCVLIQRSYRIEPPMGADLIAGSFIRNPGGTIAPCDGYVAGSKKWVAAAAALLSAPGLGVDCGSTPGDIMRIFFQGLFLAPQMFGEAIKESLLIAEVMAGRGYKVQPVQLGSCERLLAFCEVVQRSPPVSSFTKPIAGATPGYASEGGSHWTQWELVLEEILISNDSKSNANYTLLPNGDDIGTSALGPSEDRAFLCPVLVKERTLASCDMTLGKLHRRIDVFDSDNDSDKCTDKTCIWHVNEDGFFLTLNGFLFFDRILYLLSPRSKGQAQHHLKIKARPKVLGPGPG</sequence>
<dbReference type="PANTHER" id="PTHR46658:SF1">
    <property type="entry name" value="CYS OR MET METABOLISM PYRIDOXAL-PHOSPHATE-DEPENDENT ENZYME"/>
    <property type="match status" value="1"/>
</dbReference>
<keyword evidence="10" id="KW-1185">Reference proteome</keyword>
<dbReference type="Gene3D" id="3.40.640.10">
    <property type="entry name" value="Type I PLP-dependent aspartate aminotransferase-like (Major domain)"/>
    <property type="match status" value="2"/>
</dbReference>
<reference evidence="9 10" key="1">
    <citation type="journal article" date="2021" name="Comput. Struct. Biotechnol. J.">
        <title>De novo genome assembly of the potent medicinal plant Rehmannia glutinosa using nanopore technology.</title>
        <authorList>
            <person name="Ma L."/>
            <person name="Dong C."/>
            <person name="Song C."/>
            <person name="Wang X."/>
            <person name="Zheng X."/>
            <person name="Niu Y."/>
            <person name="Chen S."/>
            <person name="Feng W."/>
        </authorList>
    </citation>
    <scope>NUCLEOTIDE SEQUENCE [LARGE SCALE GENOMIC DNA]</scope>
    <source>
        <strain evidence="9">DH-2019</strain>
    </source>
</reference>
<evidence type="ECO:0000256" key="1">
    <source>
        <dbReference type="ARBA" id="ARBA00004613"/>
    </source>
</evidence>
<name>A0ABR0VTB0_REHGL</name>
<evidence type="ECO:0000256" key="6">
    <source>
        <dbReference type="ARBA" id="ARBA00022729"/>
    </source>
</evidence>
<proteinExistence type="inferred from homology"/>
<comment type="subcellular location">
    <subcellularLocation>
        <location evidence="1">Secreted</location>
    </subcellularLocation>
</comment>
<dbReference type="Gene3D" id="1.10.890.20">
    <property type="match status" value="1"/>
</dbReference>
<dbReference type="PANTHER" id="PTHR46658">
    <property type="entry name" value="CYS OR MET METABOLISM PYRIDOXAL-PHOSPHATE-DEPENDENT ENZYME"/>
    <property type="match status" value="1"/>
</dbReference>
<evidence type="ECO:0000259" key="8">
    <source>
        <dbReference type="Pfam" id="PF02431"/>
    </source>
</evidence>
<comment type="similarity">
    <text evidence="3 7">Belongs to the chalcone isomerase family.</text>
</comment>
<organism evidence="9 10">
    <name type="scientific">Rehmannia glutinosa</name>
    <name type="common">Chinese foxglove</name>
    <dbReference type="NCBI Taxonomy" id="99300"/>
    <lineage>
        <taxon>Eukaryota</taxon>
        <taxon>Viridiplantae</taxon>
        <taxon>Streptophyta</taxon>
        <taxon>Embryophyta</taxon>
        <taxon>Tracheophyta</taxon>
        <taxon>Spermatophyta</taxon>
        <taxon>Magnoliopsida</taxon>
        <taxon>eudicotyledons</taxon>
        <taxon>Gunneridae</taxon>
        <taxon>Pentapetalae</taxon>
        <taxon>asterids</taxon>
        <taxon>lamiids</taxon>
        <taxon>Lamiales</taxon>
        <taxon>Orobanchaceae</taxon>
        <taxon>Rehmannieae</taxon>
        <taxon>Rehmannia</taxon>
    </lineage>
</organism>
<dbReference type="InterPro" id="IPR036298">
    <property type="entry name" value="Chalcone_isomerase_sf"/>
</dbReference>
<dbReference type="EMBL" id="JABTTQ020000728">
    <property type="protein sequence ID" value="KAK6138497.1"/>
    <property type="molecule type" value="Genomic_DNA"/>
</dbReference>
<evidence type="ECO:0000256" key="3">
    <source>
        <dbReference type="ARBA" id="ARBA00007166"/>
    </source>
</evidence>
<evidence type="ECO:0000313" key="10">
    <source>
        <dbReference type="Proteomes" id="UP001318860"/>
    </source>
</evidence>